<sequence length="140" mass="14431">MPMTGTSAVTAAADRLAAVRPSGTIAIAGPLLEVLYERIEAAGERDPRIPPAVGEGDAVAAALAAGCPPQFHPGVPADHAAVLHDLRRQLGVDRATQIAIAPDTDARYVRVLRAIGCILTIQSSDLVGDSTATNHQHTAT</sequence>
<proteinExistence type="predicted"/>
<evidence type="ECO:0000313" key="1">
    <source>
        <dbReference type="EMBL" id="CAB4941310.1"/>
    </source>
</evidence>
<name>A0A6J7JDN0_9ZZZZ</name>
<organism evidence="1">
    <name type="scientific">freshwater metagenome</name>
    <dbReference type="NCBI Taxonomy" id="449393"/>
    <lineage>
        <taxon>unclassified sequences</taxon>
        <taxon>metagenomes</taxon>
        <taxon>ecological metagenomes</taxon>
    </lineage>
</organism>
<protein>
    <submittedName>
        <fullName evidence="1">Unannotated protein</fullName>
    </submittedName>
</protein>
<reference evidence="1" key="1">
    <citation type="submission" date="2020-05" db="EMBL/GenBank/DDBJ databases">
        <authorList>
            <person name="Chiriac C."/>
            <person name="Salcher M."/>
            <person name="Ghai R."/>
            <person name="Kavagutti S V."/>
        </authorList>
    </citation>
    <scope>NUCLEOTIDE SEQUENCE</scope>
</reference>
<accession>A0A6J7JDN0</accession>
<gene>
    <name evidence="1" type="ORF">UFOPK3564_02970</name>
</gene>
<dbReference type="EMBL" id="CAFBMK010000248">
    <property type="protein sequence ID" value="CAB4941310.1"/>
    <property type="molecule type" value="Genomic_DNA"/>
</dbReference>
<dbReference type="AlphaFoldDB" id="A0A6J7JDN0"/>